<dbReference type="Proteomes" id="UP000248395">
    <property type="component" value="Unassembled WGS sequence"/>
</dbReference>
<keyword evidence="2" id="KW-1185">Reference proteome</keyword>
<proteinExistence type="predicted"/>
<accession>A0A318JJ64</accession>
<dbReference type="EMBL" id="QJKC01000005">
    <property type="protein sequence ID" value="PXX49126.1"/>
    <property type="molecule type" value="Genomic_DNA"/>
</dbReference>
<organism evidence="1 2">
    <name type="scientific">Aquitalea magnusonii</name>
    <dbReference type="NCBI Taxonomy" id="332411"/>
    <lineage>
        <taxon>Bacteria</taxon>
        <taxon>Pseudomonadati</taxon>
        <taxon>Pseudomonadota</taxon>
        <taxon>Betaproteobacteria</taxon>
        <taxon>Neisseriales</taxon>
        <taxon>Chromobacteriaceae</taxon>
        <taxon>Aquitalea</taxon>
    </lineage>
</organism>
<evidence type="ECO:0000313" key="2">
    <source>
        <dbReference type="Proteomes" id="UP000248395"/>
    </source>
</evidence>
<gene>
    <name evidence="1" type="ORF">DFR38_105169</name>
</gene>
<dbReference type="AlphaFoldDB" id="A0A318JJ64"/>
<dbReference type="OrthoDB" id="9788098at2"/>
<dbReference type="RefSeq" id="WP_059286318.1">
    <property type="nucleotide sequence ID" value="NZ_LNQU01000071.1"/>
</dbReference>
<name>A0A318JJ64_9NEIS</name>
<sequence>MSPPALLIEQHTQIVSTWQTRDAAGEAAMTADVQEIGRSVPELSRHIQDWFVRYSVRCALRR</sequence>
<protein>
    <submittedName>
        <fullName evidence="1">Uncharacterized protein</fullName>
    </submittedName>
</protein>
<comment type="caution">
    <text evidence="1">The sequence shown here is derived from an EMBL/GenBank/DDBJ whole genome shotgun (WGS) entry which is preliminary data.</text>
</comment>
<evidence type="ECO:0000313" key="1">
    <source>
        <dbReference type="EMBL" id="PXX49126.1"/>
    </source>
</evidence>
<reference evidence="1 2" key="1">
    <citation type="submission" date="2018-05" db="EMBL/GenBank/DDBJ databases">
        <title>Genomic Encyclopedia of Type Strains, Phase IV (KMG-IV): sequencing the most valuable type-strain genomes for metagenomic binning, comparative biology and taxonomic classification.</title>
        <authorList>
            <person name="Goeker M."/>
        </authorList>
    </citation>
    <scope>NUCLEOTIDE SEQUENCE [LARGE SCALE GENOMIC DNA]</scope>
    <source>
        <strain evidence="1 2">DSM 25134</strain>
    </source>
</reference>